<dbReference type="Proteomes" id="UP000605148">
    <property type="component" value="Unassembled WGS sequence"/>
</dbReference>
<dbReference type="RefSeq" id="WP_150497590.1">
    <property type="nucleotide sequence ID" value="NZ_BMFA01000014.1"/>
</dbReference>
<comment type="caution">
    <text evidence="3">The sequence shown here is derived from an EMBL/GenBank/DDBJ whole genome shotgun (WGS) entry which is preliminary data.</text>
</comment>
<evidence type="ECO:0000313" key="3">
    <source>
        <dbReference type="EMBL" id="GGB61209.1"/>
    </source>
</evidence>
<protein>
    <submittedName>
        <fullName evidence="3">Capsule polysaccharide transporter</fullName>
    </submittedName>
</protein>
<dbReference type="EMBL" id="BMFA01000014">
    <property type="protein sequence ID" value="GGB61209.1"/>
    <property type="molecule type" value="Genomic_DNA"/>
</dbReference>
<feature type="transmembrane region" description="Helical" evidence="2">
    <location>
        <begin position="374"/>
        <end position="398"/>
    </location>
</feature>
<feature type="coiled-coil region" evidence="1">
    <location>
        <begin position="211"/>
        <end position="275"/>
    </location>
</feature>
<dbReference type="PANTHER" id="PTHR32309:SF13">
    <property type="entry name" value="FERRIC ENTEROBACTIN TRANSPORT PROTEIN FEPE"/>
    <property type="match status" value="1"/>
</dbReference>
<reference evidence="3" key="2">
    <citation type="submission" date="2020-09" db="EMBL/GenBank/DDBJ databases">
        <authorList>
            <person name="Sun Q."/>
            <person name="Zhou Y."/>
        </authorList>
    </citation>
    <scope>NUCLEOTIDE SEQUENCE</scope>
    <source>
        <strain evidence="3">CGMCC 1.12426</strain>
    </source>
</reference>
<evidence type="ECO:0000313" key="4">
    <source>
        <dbReference type="Proteomes" id="UP000605148"/>
    </source>
</evidence>
<dbReference type="OrthoDB" id="7800844at2"/>
<keyword evidence="2" id="KW-0472">Membrane</keyword>
<sequence>MSLEIEHSGKALDLERRNDGDPVAFIDDDGALRTWYARYFKKRTSFFLAVVLPSLLCAIYYGFIASSQYVAETRMIVRTIGVSERVSTSEAREGRAMIGGDSLTQDSYIVANFLESPDLVRTLDATIGLKQLFSKKDIDFLSRLSSNASFEELHRYWQRQVDTYVDGPSGIIVFTIRAFSPEDSVVMLNAALAAADEMIDRISEKAKNDLVARAERDVKATQADYQQALNELQAYQNETGILDPVSMAKLGLTVIAKLTQEKLAMDIELESLKAANAGDSARVRQMERTIAALDGEIALRRNSLAGQAASGIQLSDQLTEFSRLETRRVVSQAIYEAAIRNLDTAKATALRRTTYVSVFSNAQLPEESRYPERLSAWLIFAVGLLTLWVTATLIWLSIQDHRT</sequence>
<keyword evidence="2" id="KW-0812">Transmembrane</keyword>
<organism evidence="3 4">
    <name type="scientific">Roseibium aquae</name>
    <dbReference type="NCBI Taxonomy" id="1323746"/>
    <lineage>
        <taxon>Bacteria</taxon>
        <taxon>Pseudomonadati</taxon>
        <taxon>Pseudomonadota</taxon>
        <taxon>Alphaproteobacteria</taxon>
        <taxon>Hyphomicrobiales</taxon>
        <taxon>Stappiaceae</taxon>
        <taxon>Roseibium</taxon>
    </lineage>
</organism>
<proteinExistence type="predicted"/>
<reference evidence="3" key="1">
    <citation type="journal article" date="2014" name="Int. J. Syst. Evol. Microbiol.">
        <title>Complete genome sequence of Corynebacterium casei LMG S-19264T (=DSM 44701T), isolated from a smear-ripened cheese.</title>
        <authorList>
            <consortium name="US DOE Joint Genome Institute (JGI-PGF)"/>
            <person name="Walter F."/>
            <person name="Albersmeier A."/>
            <person name="Kalinowski J."/>
            <person name="Ruckert C."/>
        </authorList>
    </citation>
    <scope>NUCLEOTIDE SEQUENCE</scope>
    <source>
        <strain evidence="3">CGMCC 1.12426</strain>
    </source>
</reference>
<dbReference type="GO" id="GO:0005886">
    <property type="term" value="C:plasma membrane"/>
    <property type="evidence" value="ECO:0007669"/>
    <property type="project" value="TreeGrafter"/>
</dbReference>
<evidence type="ECO:0000256" key="2">
    <source>
        <dbReference type="SAM" id="Phobius"/>
    </source>
</evidence>
<keyword evidence="1" id="KW-0175">Coiled coil</keyword>
<dbReference type="InterPro" id="IPR050445">
    <property type="entry name" value="Bact_polysacc_biosynth/exp"/>
</dbReference>
<gene>
    <name evidence="3" type="primary">wcbD</name>
    <name evidence="3" type="ORF">GCM10011316_36490</name>
</gene>
<feature type="transmembrane region" description="Helical" evidence="2">
    <location>
        <begin position="46"/>
        <end position="64"/>
    </location>
</feature>
<name>A0A916TMV1_9HYPH</name>
<keyword evidence="4" id="KW-1185">Reference proteome</keyword>
<dbReference type="GO" id="GO:0004713">
    <property type="term" value="F:protein tyrosine kinase activity"/>
    <property type="evidence" value="ECO:0007669"/>
    <property type="project" value="TreeGrafter"/>
</dbReference>
<keyword evidence="2" id="KW-1133">Transmembrane helix</keyword>
<dbReference type="AlphaFoldDB" id="A0A916TMV1"/>
<dbReference type="PANTHER" id="PTHR32309">
    <property type="entry name" value="TYROSINE-PROTEIN KINASE"/>
    <property type="match status" value="1"/>
</dbReference>
<accession>A0A916TMV1</accession>
<evidence type="ECO:0000256" key="1">
    <source>
        <dbReference type="SAM" id="Coils"/>
    </source>
</evidence>